<keyword evidence="4" id="KW-1185">Reference proteome</keyword>
<organism evidence="4 5">
    <name type="scientific">Parascaris univalens</name>
    <name type="common">Nematode worm</name>
    <dbReference type="NCBI Taxonomy" id="6257"/>
    <lineage>
        <taxon>Eukaryota</taxon>
        <taxon>Metazoa</taxon>
        <taxon>Ecdysozoa</taxon>
        <taxon>Nematoda</taxon>
        <taxon>Chromadorea</taxon>
        <taxon>Rhabditida</taxon>
        <taxon>Spirurina</taxon>
        <taxon>Ascaridomorpha</taxon>
        <taxon>Ascaridoidea</taxon>
        <taxon>Ascarididae</taxon>
        <taxon>Parascaris</taxon>
    </lineage>
</organism>
<accession>A0A915AM95</accession>
<dbReference type="SUPFAM" id="SSF50729">
    <property type="entry name" value="PH domain-like"/>
    <property type="match status" value="1"/>
</dbReference>
<dbReference type="InterPro" id="IPR022587">
    <property type="entry name" value="MTMR12-like_C"/>
</dbReference>
<dbReference type="GO" id="GO:0005737">
    <property type="term" value="C:cytoplasm"/>
    <property type="evidence" value="ECO:0007669"/>
    <property type="project" value="TreeGrafter"/>
</dbReference>
<proteinExistence type="inferred from homology"/>
<protein>
    <submittedName>
        <fullName evidence="5">Myotubularin phosphatase domain-containing protein</fullName>
    </submittedName>
</protein>
<dbReference type="PROSITE" id="PS51339">
    <property type="entry name" value="PPASE_MYOTUBULARIN"/>
    <property type="match status" value="1"/>
</dbReference>
<evidence type="ECO:0000259" key="3">
    <source>
        <dbReference type="PROSITE" id="PS51339"/>
    </source>
</evidence>
<evidence type="ECO:0000256" key="1">
    <source>
        <dbReference type="ARBA" id="ARBA00007471"/>
    </source>
</evidence>
<dbReference type="AlphaFoldDB" id="A0A915AM95"/>
<evidence type="ECO:0000313" key="5">
    <source>
        <dbReference type="WBParaSite" id="PgR009X_g044_t01"/>
    </source>
</evidence>
<dbReference type="GO" id="GO:0016020">
    <property type="term" value="C:membrane"/>
    <property type="evidence" value="ECO:0007669"/>
    <property type="project" value="TreeGrafter"/>
</dbReference>
<dbReference type="PANTHER" id="PTHR10807">
    <property type="entry name" value="MYOTUBULARIN-RELATED"/>
    <property type="match status" value="1"/>
</dbReference>
<dbReference type="SUPFAM" id="SSF52799">
    <property type="entry name" value="(Phosphotyrosine protein) phosphatases II"/>
    <property type="match status" value="1"/>
</dbReference>
<dbReference type="Pfam" id="PF06602">
    <property type="entry name" value="Myotub-related"/>
    <property type="match status" value="2"/>
</dbReference>
<dbReference type="WBParaSite" id="PgR009X_g044_t01">
    <property type="protein sequence ID" value="PgR009X_g044_t01"/>
    <property type="gene ID" value="PgR009X_g044"/>
</dbReference>
<dbReference type="InterPro" id="IPR010569">
    <property type="entry name" value="Myotubularin-like_Pase_dom"/>
</dbReference>
<evidence type="ECO:0000313" key="4">
    <source>
        <dbReference type="Proteomes" id="UP000887569"/>
    </source>
</evidence>
<feature type="region of interest" description="Disordered" evidence="2">
    <location>
        <begin position="686"/>
        <end position="706"/>
    </location>
</feature>
<dbReference type="Proteomes" id="UP000887569">
    <property type="component" value="Unplaced"/>
</dbReference>
<dbReference type="Gene3D" id="2.30.29.30">
    <property type="entry name" value="Pleckstrin-homology domain (PH domain)/Phosphotyrosine-binding domain (PTB)"/>
    <property type="match status" value="1"/>
</dbReference>
<comment type="similarity">
    <text evidence="1">Belongs to the protein-tyrosine phosphatase family. Non-receptor class myotubularin subfamily.</text>
</comment>
<name>A0A915AM95_PARUN</name>
<reference evidence="5" key="1">
    <citation type="submission" date="2022-11" db="UniProtKB">
        <authorList>
            <consortium name="WormBaseParasite"/>
        </authorList>
    </citation>
    <scope>IDENTIFICATION</scope>
</reference>
<dbReference type="InterPro" id="IPR030564">
    <property type="entry name" value="Myotubularin"/>
</dbReference>
<dbReference type="InterPro" id="IPR011993">
    <property type="entry name" value="PH-like_dom_sf"/>
</dbReference>
<sequence length="706" mass="79674">MLSLPSIEYRNSFRSYVAAFQKDDQNAEKDINDIPEFPLLHGEIVSSQCDDVLLYPPFRENLFGKLYCTNFRICFVPLARQRRDPCCSRSVIFDDDYQFPLCSIETLFYTSSPIIGRALRKFRPMTAPASQLDIISCIKICTKDFRVWTFDLQRSQFAVNLANNIFHFSRPASFSNFFQLSCDGIHPHSQSHSTIAFNNRCDWQKEMQRCAASAAHWRICCFDSDRMIHRNLVQTYPSHLVVPSTLFDIHIHDSLIPNWKNGRFPIWCWSSPNGSAILRSSKCVNDMRADELWELVLSPVYAAHPRSRRAHIVDVDISRSRISSSFERLRELCSFESVAQFNEREKDWYSLVDDTGWCALVFKCLSEARKVVHKIIDNQRSVIITDEEGTDASAVVSSLAQICADGFYRTIAGLNVLIEKEWIALGHPFGRNMFNCSFSSHVQQSRPSTATFLLFLDSLSQLLRLFPVSFEYSQYMLIALWDLSITGLAPGLTCNSVRDCLALKKTSSTFPLSQYYSSKYCIMFANVVYSASVLFGVDEKSSDVIRPSSSPLDVEFWSDCYLRWVPPANVQEGGSVTRDIAMSTVLASAASSASSSCASVVWRQRLHPAFDVSSITSAFPYSDAMIASATTIGDLAPPSDSSSVKSLRINFERGNDMRPTASKLSSVDKERRMSASSFFSRVGELVDNGREKGRRQRHSPSAGTLV</sequence>
<dbReference type="Pfam" id="PF12578">
    <property type="entry name" value="3-PAP"/>
    <property type="match status" value="1"/>
</dbReference>
<feature type="domain" description="Myotubularin phosphatase" evidence="3">
    <location>
        <begin position="197"/>
        <end position="561"/>
    </location>
</feature>
<evidence type="ECO:0000256" key="2">
    <source>
        <dbReference type="SAM" id="MobiDB-lite"/>
    </source>
</evidence>
<dbReference type="GO" id="GO:0046856">
    <property type="term" value="P:phosphatidylinositol dephosphorylation"/>
    <property type="evidence" value="ECO:0007669"/>
    <property type="project" value="TreeGrafter"/>
</dbReference>
<dbReference type="PANTHER" id="PTHR10807:SF110">
    <property type="entry name" value="FI17948P1"/>
    <property type="match status" value="1"/>
</dbReference>
<dbReference type="InterPro" id="IPR029021">
    <property type="entry name" value="Prot-tyrosine_phosphatase-like"/>
</dbReference>